<proteinExistence type="predicted"/>
<evidence type="ECO:0000313" key="3">
    <source>
        <dbReference type="Proteomes" id="UP000709466"/>
    </source>
</evidence>
<reference evidence="2 3" key="1">
    <citation type="submission" date="2020-03" db="EMBL/GenBank/DDBJ databases">
        <title>Bacterial isolates of synthetic phycosphere.</title>
        <authorList>
            <person name="Fu H."/>
            <person name="Moran M.A."/>
        </authorList>
    </citation>
    <scope>NUCLEOTIDE SEQUENCE [LARGE SCALE GENOMIC DNA]</scope>
    <source>
        <strain evidence="2 3">HF1</strain>
    </source>
</reference>
<dbReference type="RefSeq" id="WP_167638696.1">
    <property type="nucleotide sequence ID" value="NZ_JAATOP010000008.1"/>
</dbReference>
<keyword evidence="3" id="KW-1185">Reference proteome</keyword>
<organism evidence="2 3">
    <name type="scientific">Marivivens donghaensis</name>
    <dbReference type="NCBI Taxonomy" id="1699413"/>
    <lineage>
        <taxon>Bacteria</taxon>
        <taxon>Pseudomonadati</taxon>
        <taxon>Pseudomonadota</taxon>
        <taxon>Alphaproteobacteria</taxon>
        <taxon>Rhodobacterales</taxon>
        <taxon>Paracoccaceae</taxon>
        <taxon>Marivivens group</taxon>
        <taxon>Marivivens</taxon>
    </lineage>
</organism>
<feature type="coiled-coil region" evidence="1">
    <location>
        <begin position="72"/>
        <end position="103"/>
    </location>
</feature>
<protein>
    <recommendedName>
        <fullName evidence="4">Magnesium transporter MgtE intracellular domain-containing protein</fullName>
    </recommendedName>
</protein>
<evidence type="ECO:0000313" key="2">
    <source>
        <dbReference type="EMBL" id="NIY73314.1"/>
    </source>
</evidence>
<dbReference type="SUPFAM" id="SSF158791">
    <property type="entry name" value="MgtE N-terminal domain-like"/>
    <property type="match status" value="1"/>
</dbReference>
<accession>A0ABX0W238</accession>
<dbReference type="Proteomes" id="UP000709466">
    <property type="component" value="Unassembled WGS sequence"/>
</dbReference>
<dbReference type="EMBL" id="JAATOP010000008">
    <property type="protein sequence ID" value="NIY73314.1"/>
    <property type="molecule type" value="Genomic_DNA"/>
</dbReference>
<evidence type="ECO:0000256" key="1">
    <source>
        <dbReference type="SAM" id="Coils"/>
    </source>
</evidence>
<name>A0ABX0W238_9RHOB</name>
<comment type="caution">
    <text evidence="2">The sequence shown here is derived from an EMBL/GenBank/DDBJ whole genome shotgun (WGS) entry which is preliminary data.</text>
</comment>
<keyword evidence="1" id="KW-0175">Coiled coil</keyword>
<sequence length="182" mass="19685">MKRSPRLLLALSILLIGSGTLRLSGGIQIPAVLADEAETCVDTTPEVLAALNDRSDRLDQREDILNTRAREIAEEEEALTAYIAEMEATKASLEDMLNLADNAVENDLARLTEVYQNMKPRDATALFTAMDPDFAAGFLARMRPDAAAAIMSGLSPETAYTISAVLAGRFTNVTVDEALTRP</sequence>
<evidence type="ECO:0008006" key="4">
    <source>
        <dbReference type="Google" id="ProtNLM"/>
    </source>
</evidence>
<gene>
    <name evidence="2" type="ORF">HCZ30_12840</name>
</gene>